<accession>A0A833N3C6</accession>
<evidence type="ECO:0000313" key="2">
    <source>
        <dbReference type="Proteomes" id="UP000442694"/>
    </source>
</evidence>
<dbReference type="Proteomes" id="UP000442694">
    <property type="component" value="Unassembled WGS sequence"/>
</dbReference>
<reference evidence="1 2" key="1">
    <citation type="submission" date="2019-10" db="EMBL/GenBank/DDBJ databases">
        <title>New genus of Silvanigrellaceae.</title>
        <authorList>
            <person name="Pitt A."/>
            <person name="Hahn M.W."/>
        </authorList>
    </citation>
    <scope>NUCLEOTIDE SEQUENCE [LARGE SCALE GENOMIC DNA]</scope>
    <source>
        <strain evidence="1 2">33A1-SZDP</strain>
    </source>
</reference>
<dbReference type="EMBL" id="WFLN01000010">
    <property type="protein sequence ID" value="KAB8028134.1"/>
    <property type="molecule type" value="Genomic_DNA"/>
</dbReference>
<dbReference type="RefSeq" id="WP_152213955.1">
    <property type="nucleotide sequence ID" value="NZ_WFLN01000010.1"/>
</dbReference>
<organism evidence="1 2">
    <name type="scientific">Fluviispira multicolorata</name>
    <dbReference type="NCBI Taxonomy" id="2654512"/>
    <lineage>
        <taxon>Bacteria</taxon>
        <taxon>Pseudomonadati</taxon>
        <taxon>Bdellovibrionota</taxon>
        <taxon>Oligoflexia</taxon>
        <taxon>Silvanigrellales</taxon>
        <taxon>Silvanigrellaceae</taxon>
        <taxon>Fluviispira</taxon>
    </lineage>
</organism>
<protein>
    <submittedName>
        <fullName evidence="1">Uncharacterized protein</fullName>
    </submittedName>
</protein>
<dbReference type="AlphaFoldDB" id="A0A833N3C6"/>
<comment type="caution">
    <text evidence="1">The sequence shown here is derived from an EMBL/GenBank/DDBJ whole genome shotgun (WGS) entry which is preliminary data.</text>
</comment>
<gene>
    <name evidence="1" type="ORF">GCL57_13885</name>
</gene>
<keyword evidence="2" id="KW-1185">Reference proteome</keyword>
<name>A0A833N3C6_9BACT</name>
<sequence>MKFKVKDHVKLARGIEFKKVEECILRVLDYATQMFEKENLETNWAHLEANKVVFGYPQHYLNGSTVAQWLAGGGDERHAFDAVKDYITEAKKVVIEKKVQKTVAAKVFRSG</sequence>
<evidence type="ECO:0000313" key="1">
    <source>
        <dbReference type="EMBL" id="KAB8028134.1"/>
    </source>
</evidence>
<proteinExistence type="predicted"/>